<keyword evidence="6" id="KW-1185">Reference proteome</keyword>
<dbReference type="PANTHER" id="PTHR12297:SF18">
    <property type="entry name" value="HIG1 DOMAIN FAMILY MEMBER 2A"/>
    <property type="match status" value="1"/>
</dbReference>
<dbReference type="Proteomes" id="UP000479000">
    <property type="component" value="Unassembled WGS sequence"/>
</dbReference>
<dbReference type="PANTHER" id="PTHR12297">
    <property type="entry name" value="HYPOXIA-INDUCBILE GENE 1 HIG1 -RELATED"/>
    <property type="match status" value="1"/>
</dbReference>
<organism evidence="5 6">
    <name type="scientific">Nesidiocoris tenuis</name>
    <dbReference type="NCBI Taxonomy" id="355587"/>
    <lineage>
        <taxon>Eukaryota</taxon>
        <taxon>Metazoa</taxon>
        <taxon>Ecdysozoa</taxon>
        <taxon>Arthropoda</taxon>
        <taxon>Hexapoda</taxon>
        <taxon>Insecta</taxon>
        <taxon>Pterygota</taxon>
        <taxon>Neoptera</taxon>
        <taxon>Paraneoptera</taxon>
        <taxon>Hemiptera</taxon>
        <taxon>Heteroptera</taxon>
        <taxon>Panheteroptera</taxon>
        <taxon>Cimicomorpha</taxon>
        <taxon>Miridae</taxon>
        <taxon>Dicyphina</taxon>
        <taxon>Nesidiocoris</taxon>
    </lineage>
</organism>
<keyword evidence="3" id="KW-1133">Transmembrane helix</keyword>
<dbReference type="InterPro" id="IPR007667">
    <property type="entry name" value="Hypoxia_induced_domain"/>
</dbReference>
<evidence type="ECO:0000256" key="2">
    <source>
        <dbReference type="ARBA" id="ARBA00022692"/>
    </source>
</evidence>
<keyword evidence="4" id="KW-0472">Membrane</keyword>
<dbReference type="InterPro" id="IPR050355">
    <property type="entry name" value="RCF1"/>
</dbReference>
<evidence type="ECO:0000256" key="3">
    <source>
        <dbReference type="ARBA" id="ARBA00022989"/>
    </source>
</evidence>
<accession>A0A6H5HN70</accession>
<name>A0A6H5HN70_9HEMI</name>
<dbReference type="GO" id="GO:0031966">
    <property type="term" value="C:mitochondrial membrane"/>
    <property type="evidence" value="ECO:0007669"/>
    <property type="project" value="UniProtKB-SubCell"/>
</dbReference>
<dbReference type="EMBL" id="CADCXU010033933">
    <property type="protein sequence ID" value="CAB0019337.1"/>
    <property type="molecule type" value="Genomic_DNA"/>
</dbReference>
<keyword evidence="2" id="KW-0812">Transmembrane</keyword>
<protein>
    <submittedName>
        <fullName evidence="5">Uncharacterized protein</fullName>
    </submittedName>
</protein>
<sequence length="110" mass="12438">MADPPQEQFDWIRIKQEIGSTEIQEEKAFDKFKRKAMENPLVPFGTLLTTAALSFGLYSMKTGQRRMSQMMMRARIVAQAFTITALCGGMLMQAMKKAEEEKLAEKKIGG</sequence>
<proteinExistence type="predicted"/>
<dbReference type="Gene3D" id="6.10.140.1320">
    <property type="match status" value="1"/>
</dbReference>
<evidence type="ECO:0000256" key="1">
    <source>
        <dbReference type="ARBA" id="ARBA00004325"/>
    </source>
</evidence>
<evidence type="ECO:0000313" key="5">
    <source>
        <dbReference type="EMBL" id="CAB0019337.1"/>
    </source>
</evidence>
<evidence type="ECO:0000313" key="6">
    <source>
        <dbReference type="Proteomes" id="UP000479000"/>
    </source>
</evidence>
<dbReference type="GO" id="GO:0097250">
    <property type="term" value="P:mitochondrial respirasome assembly"/>
    <property type="evidence" value="ECO:0007669"/>
    <property type="project" value="TreeGrafter"/>
</dbReference>
<dbReference type="Pfam" id="PF04588">
    <property type="entry name" value="HIG_1_N"/>
    <property type="match status" value="1"/>
</dbReference>
<dbReference type="AlphaFoldDB" id="A0A6H5HN70"/>
<dbReference type="PROSITE" id="PS51503">
    <property type="entry name" value="HIG1"/>
    <property type="match status" value="1"/>
</dbReference>
<evidence type="ECO:0000256" key="4">
    <source>
        <dbReference type="ARBA" id="ARBA00023136"/>
    </source>
</evidence>
<dbReference type="OrthoDB" id="6604018at2759"/>
<reference evidence="5 6" key="1">
    <citation type="submission" date="2020-02" db="EMBL/GenBank/DDBJ databases">
        <authorList>
            <person name="Ferguson B K."/>
        </authorList>
    </citation>
    <scope>NUCLEOTIDE SEQUENCE [LARGE SCALE GENOMIC DNA]</scope>
</reference>
<comment type="subcellular location">
    <subcellularLocation>
        <location evidence="1">Mitochondrion membrane</location>
    </subcellularLocation>
</comment>
<gene>
    <name evidence="5" type="ORF">NTEN_LOCUS23049</name>
</gene>